<feature type="domain" description="Fibronectin type-III" evidence="4">
    <location>
        <begin position="413"/>
        <end position="513"/>
    </location>
</feature>
<dbReference type="HOGENOM" id="CLU_349729_0_0_2"/>
<dbReference type="GO" id="GO:0005975">
    <property type="term" value="P:carbohydrate metabolic process"/>
    <property type="evidence" value="ECO:0007669"/>
    <property type="project" value="InterPro"/>
</dbReference>
<dbReference type="InterPro" id="IPR059177">
    <property type="entry name" value="GH29D-like_dom"/>
</dbReference>
<dbReference type="PROSITE" id="PS50825">
    <property type="entry name" value="HYR"/>
    <property type="match status" value="1"/>
</dbReference>
<organism evidence="5 6">
    <name type="scientific">Nitrososphaera viennensis EN76</name>
    <dbReference type="NCBI Taxonomy" id="926571"/>
    <lineage>
        <taxon>Archaea</taxon>
        <taxon>Nitrososphaerota</taxon>
        <taxon>Nitrososphaeria</taxon>
        <taxon>Nitrososphaerales</taxon>
        <taxon>Nitrososphaeraceae</taxon>
        <taxon>Nitrososphaera</taxon>
    </lineage>
</organism>
<dbReference type="Pfam" id="PF02494">
    <property type="entry name" value="HYR"/>
    <property type="match status" value="1"/>
</dbReference>
<dbReference type="PROSITE" id="PS50853">
    <property type="entry name" value="FN3"/>
    <property type="match status" value="1"/>
</dbReference>
<evidence type="ECO:0000313" key="6">
    <source>
        <dbReference type="Proteomes" id="UP000027093"/>
    </source>
</evidence>
<dbReference type="SUPFAM" id="SSF88713">
    <property type="entry name" value="Glycoside hydrolase/deacetylase"/>
    <property type="match status" value="1"/>
</dbReference>
<feature type="domain" description="HYR" evidence="3">
    <location>
        <begin position="320"/>
        <end position="407"/>
    </location>
</feature>
<dbReference type="InterPro" id="IPR036116">
    <property type="entry name" value="FN3_sf"/>
</dbReference>
<feature type="region of interest" description="Disordered" evidence="2">
    <location>
        <begin position="307"/>
        <end position="382"/>
    </location>
</feature>
<reference evidence="5 6" key="1">
    <citation type="journal article" date="2014" name="Int. J. Syst. Evol. Microbiol.">
        <title>Nitrososphaera viennensis gen. nov., sp. nov., an aerobic and mesophilic, ammonia-oxidizing archaeon from soil and a member of the archaeal phylum Thaumarchaeota.</title>
        <authorList>
            <person name="Stieglmeier M."/>
            <person name="Klingl A."/>
            <person name="Alves R.J."/>
            <person name="Rittmann S.K."/>
            <person name="Melcher M."/>
            <person name="Leisch N."/>
            <person name="Schleper C."/>
        </authorList>
    </citation>
    <scope>NUCLEOTIDE SEQUENCE [LARGE SCALE GENOMIC DNA]</scope>
    <source>
        <strain evidence="5">EN76</strain>
    </source>
</reference>
<evidence type="ECO:0008006" key="7">
    <source>
        <dbReference type="Google" id="ProtNLM"/>
    </source>
</evidence>
<dbReference type="InterPro" id="IPR013783">
    <property type="entry name" value="Ig-like_fold"/>
</dbReference>
<sequence>MDIIHWMPAGQGRTRPRHGNISAVWAVAAAFMLVFGMISAPISVRAATIPGACNCVIFRLDDIQDFWLNTVQIALMNHFIAKGERLGVGVIMNFIGNDPSVVDKVGEGLNSGTFELVSHAWNHVDHRTLTPQEQHDTLQQANQKMTSLWGSSAVAFIPPFNAYDDNTLAALEALDMKIISAEFDQELPSIYNPDEPASPDNKVYKAIPDSDISDSHGIYHLPQVIGFYTYDSEPPTKTSMNTMTSRIDEAISSYGYAVVTLHPQDFAVKDSSQNPTNQISSSELADLDTLIENIQSRGYSIKTYSEAIGSSSAPEEPSSEDTAAPQITAPPDITTEATGVRTPVSLGSPTVRDNRDSSPHVSNNAPGGASESEEEGGFPVGTTTVTWTATDDSGNSASATQNVTITDTTAPSIPTPLSPEDDSNVESSETTFEWTEATDLASQTVTYDLLVADNPDFDAPVAISQTGLVESTYTANGSEPLPGGTYYWKVRASDSSGNESPYSDVYTFTVGGSNSSSSSNGIAVTASPPGGTYGPPLLVTLTASPPSSTGTAVVIYYTTDGSTPTTSSAAYSEPVLVSSDTVLKFFAQDTSSGTASAVITHTYSIDATAPTVSASPAGGTYTSVQSVTLAPSESTATIYYTTDGSDPTTTSGTVYSAPIPIATTTMLKFIAKDNAGNISPVVIEEYVINHSTGSSGSSGSGGGGFVGGGGGGGGGGGSSSGGSFTTDGQVFTYADSHFVQHPLDRIKFVSYGTMNMQNIVLTSVKPGQQVNISATFKNYQNSAQDYVYITQVEKDGVTYSVNWATGAVNAGQTETASRSWMPEEPGDYTIKVFVWDKLSGSPIALSDVGESRISVPQQFALPQI</sequence>
<evidence type="ECO:0000259" key="4">
    <source>
        <dbReference type="PROSITE" id="PS50853"/>
    </source>
</evidence>
<dbReference type="Gene3D" id="3.20.20.370">
    <property type="entry name" value="Glycoside hydrolase/deacetylase"/>
    <property type="match status" value="1"/>
</dbReference>
<dbReference type="Gene3D" id="2.60.40.10">
    <property type="entry name" value="Immunoglobulins"/>
    <property type="match status" value="2"/>
</dbReference>
<proteinExistence type="predicted"/>
<feature type="compositionally biased region" description="Low complexity" evidence="2">
    <location>
        <begin position="307"/>
        <end position="325"/>
    </location>
</feature>
<gene>
    <name evidence="5" type="ORF">NVIE_019470</name>
</gene>
<feature type="region of interest" description="Disordered" evidence="2">
    <location>
        <begin position="693"/>
        <end position="721"/>
    </location>
</feature>
<dbReference type="Proteomes" id="UP000027093">
    <property type="component" value="Chromosome"/>
</dbReference>
<dbReference type="InterPro" id="IPR002509">
    <property type="entry name" value="NODB_dom"/>
</dbReference>
<dbReference type="GO" id="GO:0016810">
    <property type="term" value="F:hydrolase activity, acting on carbon-nitrogen (but not peptide) bonds"/>
    <property type="evidence" value="ECO:0007669"/>
    <property type="project" value="InterPro"/>
</dbReference>
<keyword evidence="6" id="KW-1185">Reference proteome</keyword>
<dbReference type="PANTHER" id="PTHR24273:SF32">
    <property type="entry name" value="HYALIN"/>
    <property type="match status" value="1"/>
</dbReference>
<protein>
    <recommendedName>
        <fullName evidence="7">NodB homology domain-containing protein</fullName>
    </recommendedName>
</protein>
<name>A0A060HRP7_9ARCH</name>
<dbReference type="KEGG" id="nvn:NVIE_019470"/>
<dbReference type="Pfam" id="PF01522">
    <property type="entry name" value="Polysacc_deac_1"/>
    <property type="match status" value="1"/>
</dbReference>
<keyword evidence="1" id="KW-0677">Repeat</keyword>
<evidence type="ECO:0000313" key="5">
    <source>
        <dbReference type="EMBL" id="AIC16206.1"/>
    </source>
</evidence>
<dbReference type="PANTHER" id="PTHR24273">
    <property type="entry name" value="FI04643P-RELATED"/>
    <property type="match status" value="1"/>
</dbReference>
<dbReference type="SUPFAM" id="SSF49265">
    <property type="entry name" value="Fibronectin type III"/>
    <property type="match status" value="1"/>
</dbReference>
<dbReference type="AlphaFoldDB" id="A0A060HRP7"/>
<evidence type="ECO:0000256" key="2">
    <source>
        <dbReference type="SAM" id="MobiDB-lite"/>
    </source>
</evidence>
<evidence type="ECO:0000256" key="1">
    <source>
        <dbReference type="ARBA" id="ARBA00022737"/>
    </source>
</evidence>
<feature type="compositionally biased region" description="Gly residues" evidence="2">
    <location>
        <begin position="696"/>
        <end position="720"/>
    </location>
</feature>
<dbReference type="InterPro" id="IPR011330">
    <property type="entry name" value="Glyco_hydro/deAcase_b/a-brl"/>
</dbReference>
<evidence type="ECO:0000259" key="3">
    <source>
        <dbReference type="PROSITE" id="PS50825"/>
    </source>
</evidence>
<dbReference type="Pfam" id="PF13290">
    <property type="entry name" value="CHB_HEX_C_1"/>
    <property type="match status" value="2"/>
</dbReference>
<accession>A0A060HRP7</accession>
<dbReference type="EMBL" id="CP007536">
    <property type="protein sequence ID" value="AIC16206.1"/>
    <property type="molecule type" value="Genomic_DNA"/>
</dbReference>
<dbReference type="InterPro" id="IPR003961">
    <property type="entry name" value="FN3_dom"/>
</dbReference>
<dbReference type="InterPro" id="IPR003410">
    <property type="entry name" value="HYR_dom"/>
</dbReference>